<dbReference type="Gene3D" id="3.50.50.60">
    <property type="entry name" value="FAD/NAD(P)-binding domain"/>
    <property type="match status" value="1"/>
</dbReference>
<keyword evidence="4" id="KW-0560">Oxidoreductase</keyword>
<comment type="cofactor">
    <cofactor evidence="1">
        <name>FAD</name>
        <dbReference type="ChEBI" id="CHEBI:57692"/>
    </cofactor>
</comment>
<evidence type="ECO:0000259" key="9">
    <source>
        <dbReference type="Pfam" id="PF01266"/>
    </source>
</evidence>
<comment type="catalytic activity">
    <reaction evidence="5">
        <text>(S)-2-hydroxyglutarate + A = 2-oxoglutarate + AH2</text>
        <dbReference type="Rhea" id="RHEA:21252"/>
        <dbReference type="ChEBI" id="CHEBI:13193"/>
        <dbReference type="ChEBI" id="CHEBI:16782"/>
        <dbReference type="ChEBI" id="CHEBI:16810"/>
        <dbReference type="ChEBI" id="CHEBI:17499"/>
        <dbReference type="EC" id="1.1.99.2"/>
    </reaction>
</comment>
<evidence type="ECO:0000313" key="11">
    <source>
        <dbReference type="Proteomes" id="UP001603857"/>
    </source>
</evidence>
<dbReference type="GO" id="GO:0047545">
    <property type="term" value="F:(S)-2-hydroxyglutarate dehydrogenase activity"/>
    <property type="evidence" value="ECO:0007669"/>
    <property type="project" value="UniProtKB-EC"/>
</dbReference>
<organism evidence="10 11">
    <name type="scientific">Flemingia macrophylla</name>
    <dbReference type="NCBI Taxonomy" id="520843"/>
    <lineage>
        <taxon>Eukaryota</taxon>
        <taxon>Viridiplantae</taxon>
        <taxon>Streptophyta</taxon>
        <taxon>Embryophyta</taxon>
        <taxon>Tracheophyta</taxon>
        <taxon>Spermatophyta</taxon>
        <taxon>Magnoliopsida</taxon>
        <taxon>eudicotyledons</taxon>
        <taxon>Gunneridae</taxon>
        <taxon>Pentapetalae</taxon>
        <taxon>rosids</taxon>
        <taxon>fabids</taxon>
        <taxon>Fabales</taxon>
        <taxon>Fabaceae</taxon>
        <taxon>Papilionoideae</taxon>
        <taxon>50 kb inversion clade</taxon>
        <taxon>NPAAA clade</taxon>
        <taxon>indigoferoid/millettioid clade</taxon>
        <taxon>Phaseoleae</taxon>
        <taxon>Flemingia</taxon>
    </lineage>
</organism>
<keyword evidence="3" id="KW-0274">FAD</keyword>
<keyword evidence="2" id="KW-0285">Flavoprotein</keyword>
<protein>
    <recommendedName>
        <fullName evidence="8">L-2-hydroxyglutarate dehydrogenase, mitochondrial</fullName>
        <ecNumber evidence="7">1.1.99.2</ecNumber>
    </recommendedName>
</protein>
<comment type="caution">
    <text evidence="10">The sequence shown here is derived from an EMBL/GenBank/DDBJ whole genome shotgun (WGS) entry which is preliminary data.</text>
</comment>
<keyword evidence="11" id="KW-1185">Reference proteome</keyword>
<proteinExistence type="inferred from homology"/>
<gene>
    <name evidence="10" type="ORF">Fmac_016381</name>
</gene>
<evidence type="ECO:0000256" key="2">
    <source>
        <dbReference type="ARBA" id="ARBA00022630"/>
    </source>
</evidence>
<dbReference type="AlphaFoldDB" id="A0ABD1MHA3"/>
<dbReference type="InterPro" id="IPR036188">
    <property type="entry name" value="FAD/NAD-bd_sf"/>
</dbReference>
<evidence type="ECO:0000256" key="4">
    <source>
        <dbReference type="ARBA" id="ARBA00023002"/>
    </source>
</evidence>
<accession>A0ABD1MHA3</accession>
<dbReference type="InterPro" id="IPR006076">
    <property type="entry name" value="FAD-dep_OxRdtase"/>
</dbReference>
<reference evidence="10 11" key="1">
    <citation type="submission" date="2024-08" db="EMBL/GenBank/DDBJ databases">
        <title>Insights into the chromosomal genome structure of Flemingia macrophylla.</title>
        <authorList>
            <person name="Ding Y."/>
            <person name="Zhao Y."/>
            <person name="Bi W."/>
            <person name="Wu M."/>
            <person name="Zhao G."/>
            <person name="Gong Y."/>
            <person name="Li W."/>
            <person name="Zhang P."/>
        </authorList>
    </citation>
    <scope>NUCLEOTIDE SEQUENCE [LARGE SCALE GENOMIC DNA]</scope>
    <source>
        <strain evidence="10">DYQJB</strain>
        <tissue evidence="10">Leaf</tissue>
    </source>
</reference>
<sequence length="446" mass="48849">MLKQTVQRLEGCISASRRSGDVHMQWQSRLFGSWVKNICSTTHSVNRTTWYSVPKERVECVVIGAGVVGIAIARALALKGREVLVVESAPTFGTGTSSRNSEVIHAGIYYPRNSFKAVFCIRGREMLYEYCSKHDIPHKQIGKLIVATRTSEIPKLNEILNCGIQNGVDGLKMVDGVEAMKMEPELQCVKAILSPLTGIVDSHSLMLSLVGEAENHGTTFTYNSTIIGGHLEGNEICLHVTETEQLKEWKGTSILHPELLLIPKLVMNSAGLSAPALAKRFTGLKSEVVPCAYFARGCYFALSYAKASPFSRLIYPIPEDGGIGVHVTLDLNGQVKFGPNVEWIDTVDDISSFQNKLDYSVNANLAERFYPEVRKYYPNLKEGSLEPGYSGIRPKLSGPSQKPVDFVIQGEDIHGVPGLVNLFGIESPGLTSSMAIAEFISTRLLG</sequence>
<evidence type="ECO:0000256" key="8">
    <source>
        <dbReference type="ARBA" id="ARBA00041137"/>
    </source>
</evidence>
<evidence type="ECO:0000256" key="3">
    <source>
        <dbReference type="ARBA" id="ARBA00022827"/>
    </source>
</evidence>
<dbReference type="PANTHER" id="PTHR43104">
    <property type="entry name" value="L-2-HYDROXYGLUTARATE DEHYDROGENASE, MITOCHONDRIAL"/>
    <property type="match status" value="1"/>
</dbReference>
<evidence type="ECO:0000256" key="7">
    <source>
        <dbReference type="ARBA" id="ARBA00038878"/>
    </source>
</evidence>
<dbReference type="EC" id="1.1.99.2" evidence="7"/>
<evidence type="ECO:0000256" key="6">
    <source>
        <dbReference type="ARBA" id="ARBA00037941"/>
    </source>
</evidence>
<evidence type="ECO:0000313" key="10">
    <source>
        <dbReference type="EMBL" id="KAL2335168.1"/>
    </source>
</evidence>
<dbReference type="Gene3D" id="3.30.9.10">
    <property type="entry name" value="D-Amino Acid Oxidase, subunit A, domain 2"/>
    <property type="match status" value="1"/>
</dbReference>
<dbReference type="SUPFAM" id="SSF51905">
    <property type="entry name" value="FAD/NAD(P)-binding domain"/>
    <property type="match status" value="1"/>
</dbReference>
<dbReference type="EMBL" id="JBGMDY010000005">
    <property type="protein sequence ID" value="KAL2335168.1"/>
    <property type="molecule type" value="Genomic_DNA"/>
</dbReference>
<feature type="domain" description="FAD dependent oxidoreductase" evidence="9">
    <location>
        <begin position="60"/>
        <end position="440"/>
    </location>
</feature>
<evidence type="ECO:0000256" key="5">
    <source>
        <dbReference type="ARBA" id="ARBA00036066"/>
    </source>
</evidence>
<comment type="similarity">
    <text evidence="6">Belongs to the L2HGDH family.</text>
</comment>
<name>A0ABD1MHA3_9FABA</name>
<evidence type="ECO:0000256" key="1">
    <source>
        <dbReference type="ARBA" id="ARBA00001974"/>
    </source>
</evidence>
<dbReference type="Pfam" id="PF01266">
    <property type="entry name" value="DAO"/>
    <property type="match status" value="1"/>
</dbReference>
<dbReference type="PANTHER" id="PTHR43104:SF4">
    <property type="entry name" value="L-2-HYDROXYGLUTARATE DEHYDROGENASE, MITOCHONDRIAL"/>
    <property type="match status" value="1"/>
</dbReference>
<dbReference type="Proteomes" id="UP001603857">
    <property type="component" value="Unassembled WGS sequence"/>
</dbReference>